<proteinExistence type="predicted"/>
<organism evidence="2 3">
    <name type="scientific">Mucilaginibacter ximonensis</name>
    <dbReference type="NCBI Taxonomy" id="538021"/>
    <lineage>
        <taxon>Bacteria</taxon>
        <taxon>Pseudomonadati</taxon>
        <taxon>Bacteroidota</taxon>
        <taxon>Sphingobacteriia</taxon>
        <taxon>Sphingobacteriales</taxon>
        <taxon>Sphingobacteriaceae</taxon>
        <taxon>Mucilaginibacter</taxon>
    </lineage>
</organism>
<evidence type="ECO:0000256" key="1">
    <source>
        <dbReference type="SAM" id="SignalP"/>
    </source>
</evidence>
<reference evidence="3" key="1">
    <citation type="journal article" date="2019" name="Int. J. Syst. Evol. Microbiol.">
        <title>The Global Catalogue of Microorganisms (GCM) 10K type strain sequencing project: providing services to taxonomists for standard genome sequencing and annotation.</title>
        <authorList>
            <consortium name="The Broad Institute Genomics Platform"/>
            <consortium name="The Broad Institute Genome Sequencing Center for Infectious Disease"/>
            <person name="Wu L."/>
            <person name="Ma J."/>
        </authorList>
    </citation>
    <scope>NUCLEOTIDE SEQUENCE [LARGE SCALE GENOMIC DNA]</scope>
    <source>
        <strain evidence="3">KCTC 22437</strain>
    </source>
</reference>
<name>A0ABW5YDJ2_9SPHI</name>
<dbReference type="Proteomes" id="UP001597557">
    <property type="component" value="Unassembled WGS sequence"/>
</dbReference>
<gene>
    <name evidence="2" type="ORF">ACFS5N_12720</name>
</gene>
<evidence type="ECO:0000313" key="3">
    <source>
        <dbReference type="Proteomes" id="UP001597557"/>
    </source>
</evidence>
<evidence type="ECO:0008006" key="4">
    <source>
        <dbReference type="Google" id="ProtNLM"/>
    </source>
</evidence>
<accession>A0ABW5YDJ2</accession>
<dbReference type="PROSITE" id="PS51257">
    <property type="entry name" value="PROKAR_LIPOPROTEIN"/>
    <property type="match status" value="1"/>
</dbReference>
<sequence>MKKLLSIACVALVVAALASCKKTYVTNVTPNQTFTSTITPSQWAQTTDGKADSVSIKLPAASNFFINDSDATLVYFSYFQGVYEQIPEVYNGVSYSYFHYVNNGNLYMVLYAQPINGGTPVKPTDNVFVKLVLIPSNL</sequence>
<keyword evidence="3" id="KW-1185">Reference proteome</keyword>
<keyword evidence="1" id="KW-0732">Signal</keyword>
<evidence type="ECO:0000313" key="2">
    <source>
        <dbReference type="EMBL" id="MFD2873340.1"/>
    </source>
</evidence>
<feature type="chain" id="PRO_5046441052" description="DUF4377 domain-containing protein" evidence="1">
    <location>
        <begin position="19"/>
        <end position="138"/>
    </location>
</feature>
<dbReference type="RefSeq" id="WP_377185970.1">
    <property type="nucleotide sequence ID" value="NZ_JBHUPD010000002.1"/>
</dbReference>
<protein>
    <recommendedName>
        <fullName evidence="4">DUF4377 domain-containing protein</fullName>
    </recommendedName>
</protein>
<feature type="signal peptide" evidence="1">
    <location>
        <begin position="1"/>
        <end position="18"/>
    </location>
</feature>
<dbReference type="EMBL" id="JBHUPD010000002">
    <property type="protein sequence ID" value="MFD2873340.1"/>
    <property type="molecule type" value="Genomic_DNA"/>
</dbReference>
<comment type="caution">
    <text evidence="2">The sequence shown here is derived from an EMBL/GenBank/DDBJ whole genome shotgun (WGS) entry which is preliminary data.</text>
</comment>